<dbReference type="AlphaFoldDB" id="A0A8J5UZK6"/>
<evidence type="ECO:0000313" key="1">
    <source>
        <dbReference type="EMBL" id="KAG8051677.1"/>
    </source>
</evidence>
<comment type="caution">
    <text evidence="1">The sequence shown here is derived from an EMBL/GenBank/DDBJ whole genome shotgun (WGS) entry which is preliminary data.</text>
</comment>
<keyword evidence="2" id="KW-1185">Reference proteome</keyword>
<sequence length="252" mass="25784">MTGSAPTADPHAVAATDAAGLDSAAGRVFTFTAPTASSLFSAAPPLGSTAAGHRHWSPSFLAQPLMAGLSAIAAGASSFPTAPLQMAVAPMAEFGPRLAAVSWQAATAGWYAAVAGALTPGSAMAVYLAATLVSTTFGSTHVVAANAALVAVLATAKTTSAARERERAAPRSLLSGVPARPPMRLPNMLLRPSTTSGMHYALDDHVLVDTLVVTWGSAWRRMDIVMLSWILGSVTLELQDIVREHGGTARQA</sequence>
<reference evidence="1" key="1">
    <citation type="journal article" date="2021" name="bioRxiv">
        <title>Whole Genome Assembly and Annotation of Northern Wild Rice, Zizania palustris L., Supports a Whole Genome Duplication in the Zizania Genus.</title>
        <authorList>
            <person name="Haas M."/>
            <person name="Kono T."/>
            <person name="Macchietto M."/>
            <person name="Millas R."/>
            <person name="McGilp L."/>
            <person name="Shao M."/>
            <person name="Duquette J."/>
            <person name="Hirsch C.N."/>
            <person name="Kimball J."/>
        </authorList>
    </citation>
    <scope>NUCLEOTIDE SEQUENCE</scope>
    <source>
        <tissue evidence="1">Fresh leaf tissue</tissue>
    </source>
</reference>
<gene>
    <name evidence="1" type="ORF">GUJ93_ZPchr0001g29373</name>
</gene>
<reference evidence="1" key="2">
    <citation type="submission" date="2021-02" db="EMBL/GenBank/DDBJ databases">
        <authorList>
            <person name="Kimball J.A."/>
            <person name="Haas M.W."/>
            <person name="Macchietto M."/>
            <person name="Kono T."/>
            <person name="Duquette J."/>
            <person name="Shao M."/>
        </authorList>
    </citation>
    <scope>NUCLEOTIDE SEQUENCE</scope>
    <source>
        <tissue evidence="1">Fresh leaf tissue</tissue>
    </source>
</reference>
<dbReference type="EMBL" id="JAAALK010000288">
    <property type="protein sequence ID" value="KAG8051677.1"/>
    <property type="molecule type" value="Genomic_DNA"/>
</dbReference>
<accession>A0A8J5UZK6</accession>
<proteinExistence type="predicted"/>
<evidence type="ECO:0000313" key="2">
    <source>
        <dbReference type="Proteomes" id="UP000729402"/>
    </source>
</evidence>
<name>A0A8J5UZK6_ZIZPA</name>
<dbReference type="Proteomes" id="UP000729402">
    <property type="component" value="Unassembled WGS sequence"/>
</dbReference>
<protein>
    <submittedName>
        <fullName evidence="1">Uncharacterized protein</fullName>
    </submittedName>
</protein>
<organism evidence="1 2">
    <name type="scientific">Zizania palustris</name>
    <name type="common">Northern wild rice</name>
    <dbReference type="NCBI Taxonomy" id="103762"/>
    <lineage>
        <taxon>Eukaryota</taxon>
        <taxon>Viridiplantae</taxon>
        <taxon>Streptophyta</taxon>
        <taxon>Embryophyta</taxon>
        <taxon>Tracheophyta</taxon>
        <taxon>Spermatophyta</taxon>
        <taxon>Magnoliopsida</taxon>
        <taxon>Liliopsida</taxon>
        <taxon>Poales</taxon>
        <taxon>Poaceae</taxon>
        <taxon>BOP clade</taxon>
        <taxon>Oryzoideae</taxon>
        <taxon>Oryzeae</taxon>
        <taxon>Zizaniinae</taxon>
        <taxon>Zizania</taxon>
    </lineage>
</organism>